<keyword evidence="5" id="KW-1185">Reference proteome</keyword>
<keyword evidence="2" id="KW-0472">Membrane</keyword>
<feature type="transmembrane region" description="Helical" evidence="2">
    <location>
        <begin position="269"/>
        <end position="294"/>
    </location>
</feature>
<proteinExistence type="predicted"/>
<keyword evidence="3" id="KW-0732">Signal</keyword>
<name>H5THH6_GORO1</name>
<sequence>MRAITTALSVAVAAAITVPGSALADLTPGNPTPGNPGTGGNPTPGNPTPGAPVPAPEPVPAPAPAPQYTPQPNYDGPTSIPAPPPVQSVPYTPPTYSSPYTPVLPFVQAPPPRAYVAPQPVVKPPPNTVRIGNLAIPRNQVPLADGDVRSVNRWSAYTEAQIATGLVAAGVPRDEATRRAAATVVGVGLGGAIGAGVVGIPATILAEVFFLPIGTVVGATVGGLAAVPIATALAPFLGPMGLVSPVVSVPIGIAAGAGLGAAGGTAAGVGVGLAAAAAGVAIGGTIGGVAAYLLGAGDPGATPGTVRNPGDPEDESVYELPQPNPKADQYHLVFGNPDAKLPGGPGVRYVVKSNGDVEGAVNVNGTKVPFGWTAQDADAQYKALGFFSETARESAQSWAFTTGQDAIKKFGDALHISYPQSVKPGQDAPTDGSLGKAGID</sequence>
<dbReference type="EMBL" id="BAFB01000034">
    <property type="protein sequence ID" value="GAB32934.1"/>
    <property type="molecule type" value="Genomic_DNA"/>
</dbReference>
<feature type="compositionally biased region" description="Pro residues" evidence="1">
    <location>
        <begin position="80"/>
        <end position="93"/>
    </location>
</feature>
<dbReference type="STRING" id="1108044.GOOTI_034_00010"/>
<keyword evidence="2" id="KW-0812">Transmembrane</keyword>
<dbReference type="RefSeq" id="WP_007237195.1">
    <property type="nucleotide sequence ID" value="NZ_BAFB01000034.1"/>
</dbReference>
<feature type="transmembrane region" description="Helical" evidence="2">
    <location>
        <begin position="209"/>
        <end position="236"/>
    </location>
</feature>
<evidence type="ECO:0008006" key="6">
    <source>
        <dbReference type="Google" id="ProtNLM"/>
    </source>
</evidence>
<feature type="non-terminal residue" evidence="4">
    <location>
        <position position="440"/>
    </location>
</feature>
<evidence type="ECO:0000313" key="5">
    <source>
        <dbReference type="Proteomes" id="UP000005038"/>
    </source>
</evidence>
<feature type="chain" id="PRO_5003598864" description="Tox-REase-5 domain-containing protein" evidence="3">
    <location>
        <begin position="25"/>
        <end position="440"/>
    </location>
</feature>
<evidence type="ECO:0000256" key="1">
    <source>
        <dbReference type="SAM" id="MobiDB-lite"/>
    </source>
</evidence>
<feature type="compositionally biased region" description="Pro residues" evidence="1">
    <location>
        <begin position="44"/>
        <end position="69"/>
    </location>
</feature>
<dbReference type="Proteomes" id="UP000005038">
    <property type="component" value="Unassembled WGS sequence"/>
</dbReference>
<accession>H5THH6</accession>
<gene>
    <name evidence="4" type="ORF">GOOTI_034_00010</name>
</gene>
<dbReference type="AlphaFoldDB" id="H5THH6"/>
<feature type="transmembrane region" description="Helical" evidence="2">
    <location>
        <begin position="242"/>
        <end position="262"/>
    </location>
</feature>
<evidence type="ECO:0000256" key="2">
    <source>
        <dbReference type="SAM" id="Phobius"/>
    </source>
</evidence>
<protein>
    <recommendedName>
        <fullName evidence="6">Tox-REase-5 domain-containing protein</fullName>
    </recommendedName>
</protein>
<comment type="caution">
    <text evidence="4">The sequence shown here is derived from an EMBL/GenBank/DDBJ whole genome shotgun (WGS) entry which is preliminary data.</text>
</comment>
<feature type="region of interest" description="Disordered" evidence="1">
    <location>
        <begin position="418"/>
        <end position="440"/>
    </location>
</feature>
<feature type="signal peptide" evidence="3">
    <location>
        <begin position="1"/>
        <end position="24"/>
    </location>
</feature>
<organism evidence="4 5">
    <name type="scientific">Gordonia otitidis (strain DSM 44809 / CCUG 52243 / JCM 12355 / NBRC 100426 / IFM 10032)</name>
    <dbReference type="NCBI Taxonomy" id="1108044"/>
    <lineage>
        <taxon>Bacteria</taxon>
        <taxon>Bacillati</taxon>
        <taxon>Actinomycetota</taxon>
        <taxon>Actinomycetes</taxon>
        <taxon>Mycobacteriales</taxon>
        <taxon>Gordoniaceae</taxon>
        <taxon>Gordonia</taxon>
    </lineage>
</organism>
<feature type="region of interest" description="Disordered" evidence="1">
    <location>
        <begin position="22"/>
        <end position="93"/>
    </location>
</feature>
<feature type="transmembrane region" description="Helical" evidence="2">
    <location>
        <begin position="180"/>
        <end position="202"/>
    </location>
</feature>
<keyword evidence="2" id="KW-1133">Transmembrane helix</keyword>
<reference evidence="4" key="1">
    <citation type="submission" date="2012-02" db="EMBL/GenBank/DDBJ databases">
        <title>Whole genome shotgun sequence of Gordonia otitidis NBRC 100426.</title>
        <authorList>
            <person name="Yoshida I."/>
            <person name="Hosoyama A."/>
            <person name="Tsuchikane K."/>
            <person name="Katsumata H."/>
            <person name="Yamazaki S."/>
            <person name="Fujita N."/>
        </authorList>
    </citation>
    <scope>NUCLEOTIDE SEQUENCE [LARGE SCALE GENOMIC DNA]</scope>
    <source>
        <strain evidence="4">NBRC 100426</strain>
    </source>
</reference>
<evidence type="ECO:0000313" key="4">
    <source>
        <dbReference type="EMBL" id="GAB32934.1"/>
    </source>
</evidence>
<evidence type="ECO:0000256" key="3">
    <source>
        <dbReference type="SAM" id="SignalP"/>
    </source>
</evidence>